<reference evidence="7" key="1">
    <citation type="journal article" date="2019" name="Int. J. Syst. Evol. Microbiol.">
        <title>The Global Catalogue of Microorganisms (GCM) 10K type strain sequencing project: providing services to taxonomists for standard genome sequencing and annotation.</title>
        <authorList>
            <consortium name="The Broad Institute Genomics Platform"/>
            <consortium name="The Broad Institute Genome Sequencing Center for Infectious Disease"/>
            <person name="Wu L."/>
            <person name="Ma J."/>
        </authorList>
    </citation>
    <scope>NUCLEOTIDE SEQUENCE [LARGE SCALE GENOMIC DNA]</scope>
    <source>
        <strain evidence="7">CCUG 56607</strain>
    </source>
</reference>
<sequence length="100" mass="11554">MKIAVTFARKASFLMLDEPFSGLDPMVRDSIVRGLARFIDLETQTLIITTHEIKDIEPLLDEVIVIRSGKVIARSEVDEIRQSYGLDVSDWMKRLYREEL</sequence>
<evidence type="ECO:0000256" key="1">
    <source>
        <dbReference type="ARBA" id="ARBA00005417"/>
    </source>
</evidence>
<dbReference type="PANTHER" id="PTHR42711:SF5">
    <property type="entry name" value="ABC TRANSPORTER ATP-BINDING PROTEIN NATA"/>
    <property type="match status" value="1"/>
</dbReference>
<evidence type="ECO:0000313" key="7">
    <source>
        <dbReference type="Proteomes" id="UP001596990"/>
    </source>
</evidence>
<keyword evidence="2" id="KW-0813">Transport</keyword>
<keyword evidence="4" id="KW-0067">ATP-binding</keyword>
<keyword evidence="7" id="KW-1185">Reference proteome</keyword>
<dbReference type="Pfam" id="PF13304">
    <property type="entry name" value="AAA_21"/>
    <property type="match status" value="1"/>
</dbReference>
<name>A0ABW3L440_9BACI</name>
<comment type="caution">
    <text evidence="6">The sequence shown here is derived from an EMBL/GenBank/DDBJ whole genome shotgun (WGS) entry which is preliminary data.</text>
</comment>
<organism evidence="6 7">
    <name type="scientific">Thalassobacillus hwangdonensis</name>
    <dbReference type="NCBI Taxonomy" id="546108"/>
    <lineage>
        <taxon>Bacteria</taxon>
        <taxon>Bacillati</taxon>
        <taxon>Bacillota</taxon>
        <taxon>Bacilli</taxon>
        <taxon>Bacillales</taxon>
        <taxon>Bacillaceae</taxon>
        <taxon>Thalassobacillus</taxon>
    </lineage>
</organism>
<proteinExistence type="inferred from homology"/>
<dbReference type="PANTHER" id="PTHR42711">
    <property type="entry name" value="ABC TRANSPORTER ATP-BINDING PROTEIN"/>
    <property type="match status" value="1"/>
</dbReference>
<feature type="domain" description="ATPase AAA-type core" evidence="5">
    <location>
        <begin position="7"/>
        <end position="52"/>
    </location>
</feature>
<keyword evidence="3" id="KW-0547">Nucleotide-binding</keyword>
<dbReference type="SUPFAM" id="SSF52540">
    <property type="entry name" value="P-loop containing nucleoside triphosphate hydrolases"/>
    <property type="match status" value="1"/>
</dbReference>
<dbReference type="InterPro" id="IPR027417">
    <property type="entry name" value="P-loop_NTPase"/>
</dbReference>
<dbReference type="InterPro" id="IPR050763">
    <property type="entry name" value="ABC_transporter_ATP-binding"/>
</dbReference>
<evidence type="ECO:0000256" key="4">
    <source>
        <dbReference type="ARBA" id="ARBA00022840"/>
    </source>
</evidence>
<evidence type="ECO:0000256" key="3">
    <source>
        <dbReference type="ARBA" id="ARBA00022741"/>
    </source>
</evidence>
<accession>A0ABW3L440</accession>
<evidence type="ECO:0000259" key="5">
    <source>
        <dbReference type="Pfam" id="PF13304"/>
    </source>
</evidence>
<dbReference type="CDD" id="cd00267">
    <property type="entry name" value="ABC_ATPase"/>
    <property type="match status" value="1"/>
</dbReference>
<dbReference type="RefSeq" id="WP_386062537.1">
    <property type="nucleotide sequence ID" value="NZ_JBHTKL010000005.1"/>
</dbReference>
<dbReference type="Gene3D" id="3.40.50.300">
    <property type="entry name" value="P-loop containing nucleotide triphosphate hydrolases"/>
    <property type="match status" value="1"/>
</dbReference>
<dbReference type="InterPro" id="IPR003959">
    <property type="entry name" value="ATPase_AAA_core"/>
</dbReference>
<gene>
    <name evidence="6" type="ORF">ACFQ2J_15415</name>
</gene>
<dbReference type="EMBL" id="JBHTKL010000005">
    <property type="protein sequence ID" value="MFD1020576.1"/>
    <property type="molecule type" value="Genomic_DNA"/>
</dbReference>
<evidence type="ECO:0000256" key="2">
    <source>
        <dbReference type="ARBA" id="ARBA00022448"/>
    </source>
</evidence>
<protein>
    <submittedName>
        <fullName evidence="6">AAA family ATPase</fullName>
    </submittedName>
</protein>
<evidence type="ECO:0000313" key="6">
    <source>
        <dbReference type="EMBL" id="MFD1020576.1"/>
    </source>
</evidence>
<dbReference type="Proteomes" id="UP001596990">
    <property type="component" value="Unassembled WGS sequence"/>
</dbReference>
<comment type="similarity">
    <text evidence="1">Belongs to the ABC transporter superfamily.</text>
</comment>